<dbReference type="PANTHER" id="PTHR43033">
    <property type="entry name" value="TRNA(ILE)-LYSIDINE SYNTHASE-RELATED"/>
    <property type="match status" value="1"/>
</dbReference>
<dbReference type="Gene3D" id="1.20.58.320">
    <property type="entry name" value="TPR-like"/>
    <property type="match status" value="1"/>
</dbReference>
<dbReference type="Proteomes" id="UP000198406">
    <property type="component" value="Unassembled WGS sequence"/>
</dbReference>
<proteinExistence type="inferred from homology"/>
<evidence type="ECO:0000256" key="2">
    <source>
        <dbReference type="ARBA" id="ARBA00022598"/>
    </source>
</evidence>
<dbReference type="EMBL" id="BDSP01000262">
    <property type="protein sequence ID" value="GAX27959.1"/>
    <property type="molecule type" value="Genomic_DNA"/>
</dbReference>
<feature type="region of interest" description="Disordered" evidence="7">
    <location>
        <begin position="1"/>
        <end position="34"/>
    </location>
</feature>
<dbReference type="OrthoDB" id="434144at2759"/>
<evidence type="ECO:0000259" key="8">
    <source>
        <dbReference type="Pfam" id="PF01171"/>
    </source>
</evidence>
<gene>
    <name evidence="9" type="ORF">FisN_32Lh019</name>
</gene>
<dbReference type="InterPro" id="IPR012094">
    <property type="entry name" value="tRNA_Ile_lys_synt"/>
</dbReference>
<dbReference type="InterPro" id="IPR011063">
    <property type="entry name" value="TilS/TtcA_N"/>
</dbReference>
<dbReference type="GO" id="GO:0032267">
    <property type="term" value="F:tRNA(Ile)-lysidine synthase activity"/>
    <property type="evidence" value="ECO:0007669"/>
    <property type="project" value="UniProtKB-EC"/>
</dbReference>
<protein>
    <recommendedName>
        <fullName evidence="1">tRNA(Ile)-lysidine synthetase</fullName>
        <ecNumber evidence="1">6.3.4.19</ecNumber>
    </recommendedName>
</protein>
<comment type="caution">
    <text evidence="9">The sequence shown here is derived from an EMBL/GenBank/DDBJ whole genome shotgun (WGS) entry which is preliminary data.</text>
</comment>
<reference evidence="9 10" key="1">
    <citation type="journal article" date="2015" name="Plant Cell">
        <title>Oil accumulation by the oleaginous diatom Fistulifera solaris as revealed by the genome and transcriptome.</title>
        <authorList>
            <person name="Tanaka T."/>
            <person name="Maeda Y."/>
            <person name="Veluchamy A."/>
            <person name="Tanaka M."/>
            <person name="Abida H."/>
            <person name="Marechal E."/>
            <person name="Bowler C."/>
            <person name="Muto M."/>
            <person name="Sunaga Y."/>
            <person name="Tanaka M."/>
            <person name="Yoshino T."/>
            <person name="Taniguchi T."/>
            <person name="Fukuda Y."/>
            <person name="Nemoto M."/>
            <person name="Matsumoto M."/>
            <person name="Wong P.S."/>
            <person name="Aburatani S."/>
            <person name="Fujibuchi W."/>
        </authorList>
    </citation>
    <scope>NUCLEOTIDE SEQUENCE [LARGE SCALE GENOMIC DNA]</scope>
    <source>
        <strain evidence="9 10">JPCC DA0580</strain>
    </source>
</reference>
<keyword evidence="5" id="KW-0067">ATP-binding</keyword>
<evidence type="ECO:0000313" key="9">
    <source>
        <dbReference type="EMBL" id="GAX27959.1"/>
    </source>
</evidence>
<evidence type="ECO:0000313" key="10">
    <source>
        <dbReference type="Proteomes" id="UP000198406"/>
    </source>
</evidence>
<sequence>MLPPTTFGKNPKHDETTSKEREAMSNSNTTTTDTSLQELQQIENVLHYWFGQYPPQQAQKNLWMITDEAKRNKVDEQISQQFMTSIQYVWDEYQTNAALPWCADQYGYRGKMAAIILLDQMARHMQRTSSSLPPQSQLDQLAFSIAERLQKEHAAEWKTAMIPIPMMVFALMPYRHQSSRETVQYVQTQIAHSADMWEQCHELLRRFRTATNRRMAVLYDEERRVGGDNNEEGFTDDDILECAAFPADLTLAPRHVVTRTLQDFVQTHVQENETKTWIVSLSGGVDSMVIAFVLNQLRAQFQLPPLVAVHIDYANRRESSAEAQYVQRYCDQLGIVYRCRRIDEVTRGITARDEYERIAREIRYQAYRDAIAEFDGIGILLGHHKGDLRENVLSNAHKGCGPLDLSGMTAVSQNDGVTLLRPLLPLEKSTIFDYAHQFGVPYFKDTTPHWSTRGKLRNRLMPLLEEVYGEGSMNNLSALAVESDECRALFYQLALQPFLDQTTYKPMGLQFATAPWKEQGLFFWKFVLREVLHSAGLGMFSDKSVVSFLERVQAKTLKEGWLQCRKDYGVHLQKDGTVSVFYPRCFPFREADRFAVGDQLEYGKTKTVGPWSVTAQVLPQELEPDESGTLVEMKAYRSFAEMMNGTIDYYLPVPYIDDQVHPLLFTHFTRRTRPIAWKNLDLKVQDILPLVGNDDIALGELGDLETPRAIVRVTLNLSEQCSRRIEESVPS</sequence>
<dbReference type="EC" id="6.3.4.19" evidence="1"/>
<accession>A0A1Z5KNV0</accession>
<dbReference type="PANTHER" id="PTHR43033:SF3">
    <property type="entry name" value="TRNA(ILE)-LYSIDINE SYNTHETASE"/>
    <property type="match status" value="1"/>
</dbReference>
<dbReference type="SUPFAM" id="SSF48452">
    <property type="entry name" value="TPR-like"/>
    <property type="match status" value="1"/>
</dbReference>
<evidence type="ECO:0000256" key="4">
    <source>
        <dbReference type="ARBA" id="ARBA00022741"/>
    </source>
</evidence>
<dbReference type="InParanoid" id="A0A1Z5KNV0"/>
<dbReference type="InterPro" id="IPR011990">
    <property type="entry name" value="TPR-like_helical_dom_sf"/>
</dbReference>
<keyword evidence="10" id="KW-1185">Reference proteome</keyword>
<dbReference type="Gene3D" id="3.40.50.620">
    <property type="entry name" value="HUPs"/>
    <property type="match status" value="1"/>
</dbReference>
<keyword evidence="4" id="KW-0547">Nucleotide-binding</keyword>
<evidence type="ECO:0000256" key="3">
    <source>
        <dbReference type="ARBA" id="ARBA00022694"/>
    </source>
</evidence>
<evidence type="ECO:0000256" key="1">
    <source>
        <dbReference type="ARBA" id="ARBA00013267"/>
    </source>
</evidence>
<evidence type="ECO:0000256" key="5">
    <source>
        <dbReference type="ARBA" id="ARBA00022840"/>
    </source>
</evidence>
<evidence type="ECO:0000256" key="6">
    <source>
        <dbReference type="ARBA" id="ARBA00048539"/>
    </source>
</evidence>
<dbReference type="InterPro" id="IPR014729">
    <property type="entry name" value="Rossmann-like_a/b/a_fold"/>
</dbReference>
<dbReference type="InterPro" id="IPR012795">
    <property type="entry name" value="tRNA_Ile_lys_synt_N"/>
</dbReference>
<evidence type="ECO:0000256" key="7">
    <source>
        <dbReference type="SAM" id="MobiDB-lite"/>
    </source>
</evidence>
<dbReference type="Pfam" id="PF01171">
    <property type="entry name" value="ATP_bind_3"/>
    <property type="match status" value="1"/>
</dbReference>
<feature type="compositionally biased region" description="Low complexity" evidence="7">
    <location>
        <begin position="25"/>
        <end position="34"/>
    </location>
</feature>
<dbReference type="GO" id="GO:0008033">
    <property type="term" value="P:tRNA processing"/>
    <property type="evidence" value="ECO:0007669"/>
    <property type="project" value="UniProtKB-KW"/>
</dbReference>
<dbReference type="CDD" id="cd01992">
    <property type="entry name" value="TilS_N"/>
    <property type="match status" value="1"/>
</dbReference>
<feature type="compositionally biased region" description="Basic and acidic residues" evidence="7">
    <location>
        <begin position="11"/>
        <end position="23"/>
    </location>
</feature>
<organism evidence="9 10">
    <name type="scientific">Fistulifera solaris</name>
    <name type="common">Oleaginous diatom</name>
    <dbReference type="NCBI Taxonomy" id="1519565"/>
    <lineage>
        <taxon>Eukaryota</taxon>
        <taxon>Sar</taxon>
        <taxon>Stramenopiles</taxon>
        <taxon>Ochrophyta</taxon>
        <taxon>Bacillariophyta</taxon>
        <taxon>Bacillariophyceae</taxon>
        <taxon>Bacillariophycidae</taxon>
        <taxon>Naviculales</taxon>
        <taxon>Naviculaceae</taxon>
        <taxon>Fistulifera</taxon>
    </lineage>
</organism>
<name>A0A1Z5KNV0_FISSO</name>
<dbReference type="HAMAP" id="MF_01161">
    <property type="entry name" value="tRNA_Ile_lys_synt"/>
    <property type="match status" value="1"/>
</dbReference>
<feature type="domain" description="tRNA(Ile)-lysidine/2-thiocytidine synthase N-terminal" evidence="8">
    <location>
        <begin position="277"/>
        <end position="448"/>
    </location>
</feature>
<dbReference type="InterPro" id="IPR010323">
    <property type="entry name" value="DUF924"/>
</dbReference>
<comment type="catalytic activity">
    <reaction evidence="6">
        <text>cytidine(34) in tRNA(Ile2) + L-lysine + ATP = lysidine(34) in tRNA(Ile2) + AMP + diphosphate + H(+)</text>
        <dbReference type="Rhea" id="RHEA:43744"/>
        <dbReference type="Rhea" id="RHEA-COMP:10625"/>
        <dbReference type="Rhea" id="RHEA-COMP:10670"/>
        <dbReference type="ChEBI" id="CHEBI:15378"/>
        <dbReference type="ChEBI" id="CHEBI:30616"/>
        <dbReference type="ChEBI" id="CHEBI:32551"/>
        <dbReference type="ChEBI" id="CHEBI:33019"/>
        <dbReference type="ChEBI" id="CHEBI:82748"/>
        <dbReference type="ChEBI" id="CHEBI:83665"/>
        <dbReference type="ChEBI" id="CHEBI:456215"/>
        <dbReference type="EC" id="6.3.4.19"/>
    </reaction>
</comment>
<dbReference type="NCBIfam" id="TIGR02432">
    <property type="entry name" value="lysidine_TilS_N"/>
    <property type="match status" value="1"/>
</dbReference>
<keyword evidence="2" id="KW-0436">Ligase</keyword>
<dbReference type="SUPFAM" id="SSF52402">
    <property type="entry name" value="Adenine nucleotide alpha hydrolases-like"/>
    <property type="match status" value="1"/>
</dbReference>
<dbReference type="GO" id="GO:0005524">
    <property type="term" value="F:ATP binding"/>
    <property type="evidence" value="ECO:0007669"/>
    <property type="project" value="UniProtKB-KW"/>
</dbReference>
<dbReference type="Pfam" id="PF06041">
    <property type="entry name" value="DUF924"/>
    <property type="match status" value="1"/>
</dbReference>
<dbReference type="AlphaFoldDB" id="A0A1Z5KNV0"/>
<keyword evidence="3" id="KW-0819">tRNA processing</keyword>